<gene>
    <name evidence="1" type="ORF">Ahy_B07g088338</name>
</gene>
<sequence length="120" mass="13781">MTLKLNLLTLYLAFLKRSEKREPVRRWWFACCVRVSSVSDAAGCSARAFESRRHRWWFAASVRASASPRLWSQLFSFARRFCFSCFAFAPLLISGFNLALPEVALAVSCTSIIANQRFEF</sequence>
<evidence type="ECO:0000313" key="2">
    <source>
        <dbReference type="Proteomes" id="UP000289738"/>
    </source>
</evidence>
<evidence type="ECO:0000313" key="1">
    <source>
        <dbReference type="EMBL" id="RYR00233.1"/>
    </source>
</evidence>
<organism evidence="1 2">
    <name type="scientific">Arachis hypogaea</name>
    <name type="common">Peanut</name>
    <dbReference type="NCBI Taxonomy" id="3818"/>
    <lineage>
        <taxon>Eukaryota</taxon>
        <taxon>Viridiplantae</taxon>
        <taxon>Streptophyta</taxon>
        <taxon>Embryophyta</taxon>
        <taxon>Tracheophyta</taxon>
        <taxon>Spermatophyta</taxon>
        <taxon>Magnoliopsida</taxon>
        <taxon>eudicotyledons</taxon>
        <taxon>Gunneridae</taxon>
        <taxon>Pentapetalae</taxon>
        <taxon>rosids</taxon>
        <taxon>fabids</taxon>
        <taxon>Fabales</taxon>
        <taxon>Fabaceae</taxon>
        <taxon>Papilionoideae</taxon>
        <taxon>50 kb inversion clade</taxon>
        <taxon>dalbergioids sensu lato</taxon>
        <taxon>Dalbergieae</taxon>
        <taxon>Pterocarpus clade</taxon>
        <taxon>Arachis</taxon>
    </lineage>
</organism>
<keyword evidence="2" id="KW-1185">Reference proteome</keyword>
<accession>A0A444YE74</accession>
<dbReference type="Proteomes" id="UP000289738">
    <property type="component" value="Chromosome B07"/>
</dbReference>
<dbReference type="EMBL" id="SDMP01000017">
    <property type="protein sequence ID" value="RYR00233.1"/>
    <property type="molecule type" value="Genomic_DNA"/>
</dbReference>
<reference evidence="1 2" key="1">
    <citation type="submission" date="2019-01" db="EMBL/GenBank/DDBJ databases">
        <title>Sequencing of cultivated peanut Arachis hypogaea provides insights into genome evolution and oil improvement.</title>
        <authorList>
            <person name="Chen X."/>
        </authorList>
    </citation>
    <scope>NUCLEOTIDE SEQUENCE [LARGE SCALE GENOMIC DNA]</scope>
    <source>
        <strain evidence="2">cv. Fuhuasheng</strain>
        <tissue evidence="1">Leaves</tissue>
    </source>
</reference>
<proteinExistence type="predicted"/>
<name>A0A444YE74_ARAHY</name>
<comment type="caution">
    <text evidence="1">The sequence shown here is derived from an EMBL/GenBank/DDBJ whole genome shotgun (WGS) entry which is preliminary data.</text>
</comment>
<protein>
    <submittedName>
        <fullName evidence="1">Uncharacterized protein</fullName>
    </submittedName>
</protein>
<dbReference type="AlphaFoldDB" id="A0A444YE74"/>